<reference evidence="3 4" key="1">
    <citation type="journal article" date="2020" name="Microb. Genom.">
        <title>Genetic diversity of clinical and environmental Mucorales isolates obtained from an investigation of mucormycosis cases among solid organ transplant recipients.</title>
        <authorList>
            <person name="Nguyen M.H."/>
            <person name="Kaul D."/>
            <person name="Muto C."/>
            <person name="Cheng S.J."/>
            <person name="Richter R.A."/>
            <person name="Bruno V.M."/>
            <person name="Liu G."/>
            <person name="Beyhan S."/>
            <person name="Sundermann A.J."/>
            <person name="Mounaud S."/>
            <person name="Pasculle A.W."/>
            <person name="Nierman W.C."/>
            <person name="Driscoll E."/>
            <person name="Cumbie R."/>
            <person name="Clancy C.J."/>
            <person name="Dupont C.L."/>
        </authorList>
    </citation>
    <scope>NUCLEOTIDE SEQUENCE [LARGE SCALE GENOMIC DNA]</scope>
    <source>
        <strain evidence="3 4">GL24</strain>
    </source>
</reference>
<evidence type="ECO:0000313" key="4">
    <source>
        <dbReference type="Proteomes" id="UP000740926"/>
    </source>
</evidence>
<comment type="caution">
    <text evidence="3">The sequence shown here is derived from an EMBL/GenBank/DDBJ whole genome shotgun (WGS) entry which is preliminary data.</text>
</comment>
<name>A0A9P6Y651_9FUNG</name>
<feature type="compositionally biased region" description="Gly residues" evidence="1">
    <location>
        <begin position="99"/>
        <end position="110"/>
    </location>
</feature>
<accession>A0A9P6Y651</accession>
<gene>
    <name evidence="3" type="ORF">G6F50_014423</name>
</gene>
<dbReference type="AlphaFoldDB" id="A0A9P6Y651"/>
<evidence type="ECO:0000313" key="3">
    <source>
        <dbReference type="EMBL" id="KAG1540007.1"/>
    </source>
</evidence>
<feature type="region of interest" description="Disordered" evidence="1">
    <location>
        <begin position="85"/>
        <end position="110"/>
    </location>
</feature>
<proteinExistence type="predicted"/>
<feature type="domain" description="KfrA N-terminal DNA-binding" evidence="2">
    <location>
        <begin position="26"/>
        <end position="83"/>
    </location>
</feature>
<evidence type="ECO:0000259" key="2">
    <source>
        <dbReference type="Pfam" id="PF11740"/>
    </source>
</evidence>
<dbReference type="InterPro" id="IPR021104">
    <property type="entry name" value="KfrA_DNA-bd_N"/>
</dbReference>
<keyword evidence="4" id="KW-1185">Reference proteome</keyword>
<dbReference type="Proteomes" id="UP000740926">
    <property type="component" value="Unassembled WGS sequence"/>
</dbReference>
<dbReference type="EMBL" id="JAANIU010006855">
    <property type="protein sequence ID" value="KAG1540007.1"/>
    <property type="molecule type" value="Genomic_DNA"/>
</dbReference>
<sequence>MPYQTWPANSHRSAEGHPMAKGISELDVHQAADDIIAAGERPTVERIRAHLGTGSPNTVTRWLETWWQTVGFRLRQRAIEAAVPGIPERARTGGTRAPAGGGPGGPDAGD</sequence>
<evidence type="ECO:0000256" key="1">
    <source>
        <dbReference type="SAM" id="MobiDB-lite"/>
    </source>
</evidence>
<dbReference type="Pfam" id="PF11740">
    <property type="entry name" value="KfrA_N"/>
    <property type="match status" value="1"/>
</dbReference>
<protein>
    <recommendedName>
        <fullName evidence="2">KfrA N-terminal DNA-binding domain-containing protein</fullName>
    </recommendedName>
</protein>
<organism evidence="3 4">
    <name type="scientific">Rhizopus delemar</name>
    <dbReference type="NCBI Taxonomy" id="936053"/>
    <lineage>
        <taxon>Eukaryota</taxon>
        <taxon>Fungi</taxon>
        <taxon>Fungi incertae sedis</taxon>
        <taxon>Mucoromycota</taxon>
        <taxon>Mucoromycotina</taxon>
        <taxon>Mucoromycetes</taxon>
        <taxon>Mucorales</taxon>
        <taxon>Mucorineae</taxon>
        <taxon>Rhizopodaceae</taxon>
        <taxon>Rhizopus</taxon>
    </lineage>
</organism>